<dbReference type="InterPro" id="IPR012674">
    <property type="entry name" value="Calycin"/>
</dbReference>
<reference evidence="7" key="2">
    <citation type="submission" date="2025-08" db="UniProtKB">
        <authorList>
            <consortium name="Ensembl"/>
        </authorList>
    </citation>
    <scope>IDENTIFICATION</scope>
    <source>
        <strain evidence="7">Brown Norway</strain>
    </source>
</reference>
<dbReference type="PANTHER" id="PTHR11430:SF137">
    <property type="entry name" value="ODORANT-BINDING PROTEIN 2A"/>
    <property type="match status" value="1"/>
</dbReference>
<dbReference type="InterPro" id="IPR000566">
    <property type="entry name" value="Lipocln_cytosolic_FA-bd_dom"/>
</dbReference>
<dbReference type="SUPFAM" id="SSF50814">
    <property type="entry name" value="Lipocalins"/>
    <property type="match status" value="1"/>
</dbReference>
<feature type="domain" description="Lipocalin/cytosolic fatty-acid binding" evidence="6">
    <location>
        <begin position="31"/>
        <end position="137"/>
    </location>
</feature>
<dbReference type="InterPro" id="IPR002345">
    <property type="entry name" value="Lipocalin"/>
</dbReference>
<evidence type="ECO:0000313" key="8">
    <source>
        <dbReference type="Proteomes" id="UP000002494"/>
    </source>
</evidence>
<evidence type="ECO:0000256" key="2">
    <source>
        <dbReference type="ARBA" id="ARBA00006889"/>
    </source>
</evidence>
<feature type="chain" id="PRO_5047158357" evidence="5">
    <location>
        <begin position="20"/>
        <end position="175"/>
    </location>
</feature>
<feature type="signal peptide" evidence="5">
    <location>
        <begin position="1"/>
        <end position="19"/>
    </location>
</feature>
<evidence type="ECO:0000256" key="5">
    <source>
        <dbReference type="SAM" id="SignalP"/>
    </source>
</evidence>
<comment type="subcellular location">
    <subcellularLocation>
        <location evidence="1">Secreted</location>
    </subcellularLocation>
</comment>
<evidence type="ECO:0000259" key="6">
    <source>
        <dbReference type="Pfam" id="PF00061"/>
    </source>
</evidence>
<dbReference type="PANTHER" id="PTHR11430">
    <property type="entry name" value="LIPOCALIN"/>
    <property type="match status" value="1"/>
</dbReference>
<name>A0ABK0LZJ4_RAT</name>
<keyword evidence="4 5" id="KW-0732">Signal</keyword>
<dbReference type="InterPro" id="IPR002450">
    <property type="entry name" value="von_Ebner_gland"/>
</dbReference>
<dbReference type="Proteomes" id="UP000002494">
    <property type="component" value="Chromosome 3"/>
</dbReference>
<evidence type="ECO:0000313" key="7">
    <source>
        <dbReference type="Ensembl" id="ENSRNOP00000109180.1"/>
    </source>
</evidence>
<dbReference type="Pfam" id="PF00061">
    <property type="entry name" value="Lipocalin"/>
    <property type="match status" value="1"/>
</dbReference>
<dbReference type="PRINTS" id="PR01175">
    <property type="entry name" value="VNEBNERGLAND"/>
</dbReference>
<evidence type="ECO:0000256" key="1">
    <source>
        <dbReference type="ARBA" id="ARBA00004613"/>
    </source>
</evidence>
<dbReference type="RGD" id="1588212">
    <property type="gene designation" value="Obp2a"/>
</dbReference>
<evidence type="ECO:0000256" key="4">
    <source>
        <dbReference type="ARBA" id="ARBA00022729"/>
    </source>
</evidence>
<dbReference type="Ensembl" id="ENSRNOT00000147882.1">
    <property type="protein sequence ID" value="ENSRNOP00000109180.1"/>
    <property type="gene ID" value="ENSRNOG00000042407.3"/>
</dbReference>
<accession>A0ABK0LZJ4</accession>
<reference evidence="7" key="1">
    <citation type="submission" date="2024-01" db="EMBL/GenBank/DDBJ databases">
        <title>GRCr8: a new rat reference genome assembly contstructed from accurate long reads and long range scaffolding.</title>
        <authorList>
            <person name="Doris P.A."/>
            <person name="Kalbfleisch T."/>
            <person name="Li K."/>
            <person name="Howe K."/>
            <person name="Wood J."/>
        </authorList>
    </citation>
    <scope>NUCLEOTIDE SEQUENCE [LARGE SCALE GENOMIC DNA]</scope>
    <source>
        <strain evidence="7">Brown Norway</strain>
    </source>
</reference>
<keyword evidence="8" id="KW-1185">Reference proteome</keyword>
<dbReference type="Gene3D" id="2.40.128.20">
    <property type="match status" value="1"/>
</dbReference>
<proteinExistence type="inferred from homology"/>
<gene>
    <name evidence="7" type="primary">Obp2a</name>
</gene>
<sequence length="175" mass="19825">MKSLLLTVLLLELVAVLKAQELLLDDQEDYSGTWYPKAMVHNGSLPHCKLPTRVFPVKVIALEDGDLEATVTVWKDDRCHEFKFVMRKTKEPGIYSTFHGKKTVHVEKTSVEGHYIFYCEGLHNGKSFGMGKLMGEVPQRTHVLSLVSVSGSHEKGMRHAWYWCWTQPGRGPGNV</sequence>
<protein>
    <submittedName>
        <fullName evidence="7">Odorant binding protein 2A</fullName>
    </submittedName>
</protein>
<comment type="similarity">
    <text evidence="2">Belongs to the calycin superfamily. Lipocalin family.</text>
</comment>
<evidence type="ECO:0000256" key="3">
    <source>
        <dbReference type="ARBA" id="ARBA00022525"/>
    </source>
</evidence>
<reference evidence="7" key="3">
    <citation type="submission" date="2025-09" db="UniProtKB">
        <authorList>
            <consortium name="Ensembl"/>
        </authorList>
    </citation>
    <scope>IDENTIFICATION</scope>
    <source>
        <strain evidence="7">Brown Norway</strain>
    </source>
</reference>
<keyword evidence="3" id="KW-0964">Secreted</keyword>
<organism evidence="7 8">
    <name type="scientific">Rattus norvegicus</name>
    <name type="common">Rat</name>
    <dbReference type="NCBI Taxonomy" id="10116"/>
    <lineage>
        <taxon>Eukaryota</taxon>
        <taxon>Metazoa</taxon>
        <taxon>Chordata</taxon>
        <taxon>Craniata</taxon>
        <taxon>Vertebrata</taxon>
        <taxon>Euteleostomi</taxon>
        <taxon>Mammalia</taxon>
        <taxon>Eutheria</taxon>
        <taxon>Euarchontoglires</taxon>
        <taxon>Glires</taxon>
        <taxon>Rodentia</taxon>
        <taxon>Myomorpha</taxon>
        <taxon>Muroidea</taxon>
        <taxon>Muridae</taxon>
        <taxon>Murinae</taxon>
        <taxon>Rattus</taxon>
    </lineage>
</organism>
<dbReference type="GeneTree" id="ENSGT01050000244868"/>